<dbReference type="Gene3D" id="1.25.10.10">
    <property type="entry name" value="Leucine-rich Repeat Variant"/>
    <property type="match status" value="1"/>
</dbReference>
<dbReference type="Pfam" id="PF00806">
    <property type="entry name" value="PUF"/>
    <property type="match status" value="3"/>
</dbReference>
<dbReference type="PANTHER" id="PTHR12537">
    <property type="entry name" value="RNA BINDING PROTEIN PUMILIO-RELATED"/>
    <property type="match status" value="1"/>
</dbReference>
<gene>
    <name evidence="8" type="ORF">DARMORV10_A05P38790.1</name>
</gene>
<dbReference type="PANTHER" id="PTHR12537:SF12">
    <property type="entry name" value="MATERNAL PROTEIN PUMILIO"/>
    <property type="match status" value="1"/>
</dbReference>
<reference evidence="8" key="1">
    <citation type="submission" date="2021-01" db="EMBL/GenBank/DDBJ databases">
        <authorList>
            <consortium name="Genoscope - CEA"/>
            <person name="William W."/>
        </authorList>
    </citation>
    <scope>NUCLEOTIDE SEQUENCE</scope>
</reference>
<accession>A0A816TTZ4</accession>
<dbReference type="EMBL" id="HG994359">
    <property type="protein sequence ID" value="CAF2102312.1"/>
    <property type="molecule type" value="Genomic_DNA"/>
</dbReference>
<dbReference type="AlphaFoldDB" id="A0A816TTZ4"/>
<evidence type="ECO:0000256" key="2">
    <source>
        <dbReference type="ARBA" id="ARBA00022490"/>
    </source>
</evidence>
<evidence type="ECO:0000256" key="1">
    <source>
        <dbReference type="ARBA" id="ARBA00004496"/>
    </source>
</evidence>
<evidence type="ECO:0000256" key="4">
    <source>
        <dbReference type="ARBA" id="ARBA00022845"/>
    </source>
</evidence>
<evidence type="ECO:0000259" key="7">
    <source>
        <dbReference type="PROSITE" id="PS50303"/>
    </source>
</evidence>
<dbReference type="InterPro" id="IPR001313">
    <property type="entry name" value="Pumilio_RNA-bd_rpt"/>
</dbReference>
<feature type="domain" description="PUM-HD" evidence="7">
    <location>
        <begin position="1"/>
        <end position="134"/>
    </location>
</feature>
<keyword evidence="5" id="KW-0694">RNA-binding</keyword>
<dbReference type="Proteomes" id="UP001295469">
    <property type="component" value="Chromosome A05"/>
</dbReference>
<feature type="repeat" description="Pumilio" evidence="6">
    <location>
        <begin position="4"/>
        <end position="39"/>
    </location>
</feature>
<keyword evidence="4" id="KW-0810">Translation regulation</keyword>
<evidence type="ECO:0000256" key="3">
    <source>
        <dbReference type="ARBA" id="ARBA00022737"/>
    </source>
</evidence>
<evidence type="ECO:0000313" key="8">
    <source>
        <dbReference type="EMBL" id="CAF2102312.1"/>
    </source>
</evidence>
<dbReference type="SMART" id="SM00025">
    <property type="entry name" value="Pumilio"/>
    <property type="match status" value="2"/>
</dbReference>
<dbReference type="InterPro" id="IPR011989">
    <property type="entry name" value="ARM-like"/>
</dbReference>
<dbReference type="SUPFAM" id="SSF48371">
    <property type="entry name" value="ARM repeat"/>
    <property type="match status" value="1"/>
</dbReference>
<organism evidence="8">
    <name type="scientific">Brassica napus</name>
    <name type="common">Rape</name>
    <dbReference type="NCBI Taxonomy" id="3708"/>
    <lineage>
        <taxon>Eukaryota</taxon>
        <taxon>Viridiplantae</taxon>
        <taxon>Streptophyta</taxon>
        <taxon>Embryophyta</taxon>
        <taxon>Tracheophyta</taxon>
        <taxon>Spermatophyta</taxon>
        <taxon>Magnoliopsida</taxon>
        <taxon>eudicotyledons</taxon>
        <taxon>Gunneridae</taxon>
        <taxon>Pentapetalae</taxon>
        <taxon>rosids</taxon>
        <taxon>malvids</taxon>
        <taxon>Brassicales</taxon>
        <taxon>Brassicaceae</taxon>
        <taxon>Brassiceae</taxon>
        <taxon>Brassica</taxon>
    </lineage>
</organism>
<evidence type="ECO:0000256" key="5">
    <source>
        <dbReference type="ARBA" id="ARBA00022884"/>
    </source>
</evidence>
<name>A0A816TTZ4_BRANA</name>
<keyword evidence="2" id="KW-0963">Cytoplasm</keyword>
<dbReference type="GO" id="GO:0005737">
    <property type="term" value="C:cytoplasm"/>
    <property type="evidence" value="ECO:0007669"/>
    <property type="project" value="UniProtKB-SubCell"/>
</dbReference>
<protein>
    <submittedName>
        <fullName evidence="8">(rape) hypothetical protein</fullName>
    </submittedName>
</protein>
<dbReference type="GO" id="GO:0006417">
    <property type="term" value="P:regulation of translation"/>
    <property type="evidence" value="ECO:0007669"/>
    <property type="project" value="UniProtKB-KW"/>
</dbReference>
<dbReference type="PROSITE" id="PS50303">
    <property type="entry name" value="PUM_HD"/>
    <property type="match status" value="1"/>
</dbReference>
<proteinExistence type="predicted"/>
<sequence length="134" mass="15260">MVKELDGSVLKCVHDQNGNHVIQKCIERASSSGLHRVHHFLILWESLGSFNTPLWMPCNPESGKQLLTYTSLESRQRVLEHIDDTETQRIIMEEIMHSVCTRAQDQYGNYVIQVSFCTAVPKLCNISTNIISCN</sequence>
<dbReference type="PROSITE" id="PS50302">
    <property type="entry name" value="PUM"/>
    <property type="match status" value="1"/>
</dbReference>
<comment type="subcellular location">
    <subcellularLocation>
        <location evidence="1">Cytoplasm</location>
    </subcellularLocation>
</comment>
<dbReference type="InterPro" id="IPR033133">
    <property type="entry name" value="PUM-HD"/>
</dbReference>
<evidence type="ECO:0000256" key="6">
    <source>
        <dbReference type="PROSITE-ProRule" id="PRU00317"/>
    </source>
</evidence>
<dbReference type="InterPro" id="IPR016024">
    <property type="entry name" value="ARM-type_fold"/>
</dbReference>
<dbReference type="GO" id="GO:0003723">
    <property type="term" value="F:RNA binding"/>
    <property type="evidence" value="ECO:0007669"/>
    <property type="project" value="UniProtKB-KW"/>
</dbReference>
<keyword evidence="3" id="KW-0677">Repeat</keyword>